<proteinExistence type="predicted"/>
<evidence type="ECO:0000259" key="4">
    <source>
        <dbReference type="PROSITE" id="PS51699"/>
    </source>
</evidence>
<feature type="transmembrane region" description="Helical" evidence="3">
    <location>
        <begin position="31"/>
        <end position="48"/>
    </location>
</feature>
<evidence type="ECO:0000313" key="5">
    <source>
        <dbReference type="EMBL" id="ETE64890.1"/>
    </source>
</evidence>
<dbReference type="GO" id="GO:0021675">
    <property type="term" value="P:nerve development"/>
    <property type="evidence" value="ECO:0007669"/>
    <property type="project" value="TreeGrafter"/>
</dbReference>
<name>V8NS36_OPHHA</name>
<comment type="caution">
    <text evidence="5">The sequence shown here is derived from an EMBL/GenBank/DDBJ whole genome shotgun (WGS) entry which is preliminary data.</text>
</comment>
<keyword evidence="2 3" id="KW-0472">Membrane</keyword>
<dbReference type="PANTHER" id="PTHR21559:SF24">
    <property type="entry name" value="DYSTROGLYCAN 1"/>
    <property type="match status" value="1"/>
</dbReference>
<dbReference type="PANTHER" id="PTHR21559">
    <property type="entry name" value="DYSTROGLYCAN-RELATED"/>
    <property type="match status" value="1"/>
</dbReference>
<feature type="transmembrane region" description="Helical" evidence="3">
    <location>
        <begin position="1064"/>
        <end position="1087"/>
    </location>
</feature>
<dbReference type="GO" id="GO:0016203">
    <property type="term" value="P:muscle attachment"/>
    <property type="evidence" value="ECO:0007669"/>
    <property type="project" value="TreeGrafter"/>
</dbReference>
<keyword evidence="3" id="KW-0812">Transmembrane</keyword>
<organism evidence="5 6">
    <name type="scientific">Ophiophagus hannah</name>
    <name type="common">King cobra</name>
    <name type="synonym">Naja hannah</name>
    <dbReference type="NCBI Taxonomy" id="8665"/>
    <lineage>
        <taxon>Eukaryota</taxon>
        <taxon>Metazoa</taxon>
        <taxon>Chordata</taxon>
        <taxon>Craniata</taxon>
        <taxon>Vertebrata</taxon>
        <taxon>Euteleostomi</taxon>
        <taxon>Lepidosauria</taxon>
        <taxon>Squamata</taxon>
        <taxon>Bifurcata</taxon>
        <taxon>Unidentata</taxon>
        <taxon>Episquamata</taxon>
        <taxon>Toxicofera</taxon>
        <taxon>Serpentes</taxon>
        <taxon>Colubroidea</taxon>
        <taxon>Elapidae</taxon>
        <taxon>Elapinae</taxon>
        <taxon>Ophiophagus</taxon>
    </lineage>
</organism>
<feature type="transmembrane region" description="Helical" evidence="3">
    <location>
        <begin position="221"/>
        <end position="242"/>
    </location>
</feature>
<dbReference type="Gene3D" id="3.30.70.1040">
    <property type="entry name" value="Dystroglycan, domain 2"/>
    <property type="match status" value="1"/>
</dbReference>
<dbReference type="GO" id="GO:0016011">
    <property type="term" value="C:dystroglycan complex"/>
    <property type="evidence" value="ECO:0007669"/>
    <property type="project" value="TreeGrafter"/>
</dbReference>
<dbReference type="InterPro" id="IPR027468">
    <property type="entry name" value="Alpha-dystroglycan_domain_2"/>
</dbReference>
<dbReference type="GO" id="GO:0005856">
    <property type="term" value="C:cytoskeleton"/>
    <property type="evidence" value="ECO:0007669"/>
    <property type="project" value="UniProtKB-SubCell"/>
</dbReference>
<protein>
    <submittedName>
        <fullName evidence="5">Dystroglycan</fullName>
    </submittedName>
</protein>
<dbReference type="Proteomes" id="UP000018936">
    <property type="component" value="Unassembled WGS sequence"/>
</dbReference>
<dbReference type="GO" id="GO:0002009">
    <property type="term" value="P:morphogenesis of an epithelium"/>
    <property type="evidence" value="ECO:0007669"/>
    <property type="project" value="TreeGrafter"/>
</dbReference>
<dbReference type="PROSITE" id="PS51699">
    <property type="entry name" value="SEA_DG"/>
    <property type="match status" value="1"/>
</dbReference>
<dbReference type="AlphaFoldDB" id="V8NS36"/>
<feature type="domain" description="Peptidase S72" evidence="4">
    <location>
        <begin position="925"/>
        <end position="1036"/>
    </location>
</feature>
<comment type="subcellular location">
    <subcellularLocation>
        <location evidence="1">Membrane</location>
    </subcellularLocation>
</comment>
<dbReference type="InterPro" id="IPR030398">
    <property type="entry name" value="SEA_DG_dom"/>
</dbReference>
<dbReference type="EMBL" id="AZIM01002064">
    <property type="protein sequence ID" value="ETE64890.1"/>
    <property type="molecule type" value="Genomic_DNA"/>
</dbReference>
<dbReference type="OrthoDB" id="5990676at2759"/>
<dbReference type="SUPFAM" id="SSF49313">
    <property type="entry name" value="Cadherin-like"/>
    <property type="match status" value="1"/>
</dbReference>
<dbReference type="GO" id="GO:0005509">
    <property type="term" value="F:calcium ion binding"/>
    <property type="evidence" value="ECO:0007669"/>
    <property type="project" value="InterPro"/>
</dbReference>
<keyword evidence="3" id="KW-1133">Transmembrane helix</keyword>
<evidence type="ECO:0000313" key="6">
    <source>
        <dbReference type="Proteomes" id="UP000018936"/>
    </source>
</evidence>
<evidence type="ECO:0000256" key="3">
    <source>
        <dbReference type="SAM" id="Phobius"/>
    </source>
</evidence>
<feature type="non-terminal residue" evidence="5">
    <location>
        <position position="1167"/>
    </location>
</feature>
<sequence length="1167" mass="131071">MDASTSPMMAFSIYLAFPVLSGKQVLTAFSLNALLWTFLIFTGISLVVKEPHRPCEDVALAKDSTLSKWLEYSFSTNTHERMQLTEKNSKEFHLTVVAHSEACEIPTANVTLHGEDRICIHAKNVCQFFNRICFGAFSICSGGWHAKHVSITFAEIVLRTEDTLEIKEQLNLICTMAEYLHLDPSSLTLIPVEDSLNKYFQNLTVLAEDIRYINSTKGHRVGLCWPVGFGVFAMLPELIQVLSHNVESDNLSQLLGYEIVGWRVLKQGYEKRNPNKWQKRKMATPKPTWRPTQTQNFTVLVAAVPETHSVVKSEMSSSLVKKATFSVIHPYMDLSTRPGMVHMNLETPRVSKSTMFHYLSSEISPSLMLSSTEFEEKGAFQTPPISEHLLYEALLDTSVQEDFPTTQKSEPKDSSTLYYLNLFMPFTKNHFSNSVHHLRDILPEEMPSTSSSSPKLFSGELRNLNDHSPFLHRTASGFKSGEIISIIELSLPSMVTLAYLRTSLSSSELSFSSVAISLLFLHDSYQNPELFNVDSSASDTFMTLAPMKEIDVSKWIKSSILINILSIFDAIVTNGDFEPKPGSPSNACPPTRLYYCGNGPTSSKHSTDTLDNSTSFSSISLLTFSFLSKTISNPVIFPSFSSVPVELTLFGSSNIFPMEKLPDRRQVSSDGMNACESFTTIPLTYRFVMTGSSVLVFMKTEMDTSLWIKGTTLFSSTTSSAVILSSGFLNQGERSHRKTQEMDLLPCGSSWIIPCLELIHTSSFHFSTYQCDSIHNLVRTPVLNHDTLQLETNSLSLESSFGTKMNVQITRNIVSTLKEPDIVFSRKGQVNSGLLERHKLTQETFHDQEDGNSTQLTLGMNPIDGSPTDLESWLQFNAKDKRMYGYPLDADFQYSPQEFLLFAIDSGGLKTEDKFVVEIFKATIIPCHVYMVITRDSYHSFLKNRKRIYFFLKKLSDYLLVESPGDVVLLHLKTGSAVFTWYNKSFCPKAEKCARDDIQDVLTKLGRPREDVHPGFAEAMLPEFKIEQIGEVGYSGMCLSTTKPTKDSVVFNRTATGFEGSNCWITNALTALLVAVCCTILVFLIIVHCQKYRKKTFQPECSPSCGHINFKMGMLTSRKSPLLEQDVPPSTRLPIPMPMVCQQRSFRPHRGLVISRLPSPPKYRLPP</sequence>
<reference evidence="5 6" key="1">
    <citation type="journal article" date="2013" name="Proc. Natl. Acad. Sci. U.S.A.">
        <title>The king cobra genome reveals dynamic gene evolution and adaptation in the snake venom system.</title>
        <authorList>
            <person name="Vonk F.J."/>
            <person name="Casewell N.R."/>
            <person name="Henkel C.V."/>
            <person name="Heimberg A.M."/>
            <person name="Jansen H.J."/>
            <person name="McCleary R.J."/>
            <person name="Kerkkamp H.M."/>
            <person name="Vos R.A."/>
            <person name="Guerreiro I."/>
            <person name="Calvete J.J."/>
            <person name="Wuster W."/>
            <person name="Woods A.E."/>
            <person name="Logan J.M."/>
            <person name="Harrison R.A."/>
            <person name="Castoe T.A."/>
            <person name="de Koning A.P."/>
            <person name="Pollock D.D."/>
            <person name="Yandell M."/>
            <person name="Calderon D."/>
            <person name="Renjifo C."/>
            <person name="Currier R.B."/>
            <person name="Salgado D."/>
            <person name="Pla D."/>
            <person name="Sanz L."/>
            <person name="Hyder A.S."/>
            <person name="Ribeiro J.M."/>
            <person name="Arntzen J.W."/>
            <person name="van den Thillart G.E."/>
            <person name="Boetzer M."/>
            <person name="Pirovano W."/>
            <person name="Dirks R.P."/>
            <person name="Spaink H.P."/>
            <person name="Duboule D."/>
            <person name="McGlinn E."/>
            <person name="Kini R.M."/>
            <person name="Richardson M.K."/>
        </authorList>
    </citation>
    <scope>NUCLEOTIDE SEQUENCE</scope>
    <source>
        <tissue evidence="5">Blood</tissue>
    </source>
</reference>
<evidence type="ECO:0000256" key="1">
    <source>
        <dbReference type="ARBA" id="ARBA00004370"/>
    </source>
</evidence>
<keyword evidence="6" id="KW-1185">Reference proteome</keyword>
<accession>V8NS36</accession>
<dbReference type="GO" id="GO:0043236">
    <property type="term" value="F:laminin binding"/>
    <property type="evidence" value="ECO:0007669"/>
    <property type="project" value="TreeGrafter"/>
</dbReference>
<dbReference type="GO" id="GO:0007411">
    <property type="term" value="P:axon guidance"/>
    <property type="evidence" value="ECO:0007669"/>
    <property type="project" value="TreeGrafter"/>
</dbReference>
<dbReference type="InterPro" id="IPR015919">
    <property type="entry name" value="Cadherin-like_sf"/>
</dbReference>
<evidence type="ECO:0000256" key="2">
    <source>
        <dbReference type="ARBA" id="ARBA00023136"/>
    </source>
</evidence>
<dbReference type="GO" id="GO:0042383">
    <property type="term" value="C:sarcolemma"/>
    <property type="evidence" value="ECO:0007669"/>
    <property type="project" value="TreeGrafter"/>
</dbReference>
<dbReference type="SUPFAM" id="SSF111006">
    <property type="entry name" value="Dystroglycan, domain 2"/>
    <property type="match status" value="1"/>
</dbReference>
<gene>
    <name evidence="5" type="primary">DAG1</name>
    <name evidence="5" type="ORF">L345_09334</name>
</gene>